<dbReference type="EMBL" id="MU865968">
    <property type="protein sequence ID" value="KAK4445161.1"/>
    <property type="molecule type" value="Genomic_DNA"/>
</dbReference>
<feature type="transmembrane region" description="Helical" evidence="1">
    <location>
        <begin position="165"/>
        <end position="183"/>
    </location>
</feature>
<evidence type="ECO:0000256" key="1">
    <source>
        <dbReference type="SAM" id="Phobius"/>
    </source>
</evidence>
<evidence type="ECO:0000313" key="2">
    <source>
        <dbReference type="EMBL" id="KAK4445161.1"/>
    </source>
</evidence>
<dbReference type="PROSITE" id="PS51257">
    <property type="entry name" value="PROKAR_LIPOPROTEIN"/>
    <property type="match status" value="1"/>
</dbReference>
<proteinExistence type="predicted"/>
<reference evidence="2" key="1">
    <citation type="journal article" date="2023" name="Mol. Phylogenet. Evol.">
        <title>Genome-scale phylogeny and comparative genomics of the fungal order Sordariales.</title>
        <authorList>
            <person name="Hensen N."/>
            <person name="Bonometti L."/>
            <person name="Westerberg I."/>
            <person name="Brannstrom I.O."/>
            <person name="Guillou S."/>
            <person name="Cros-Aarteil S."/>
            <person name="Calhoun S."/>
            <person name="Haridas S."/>
            <person name="Kuo A."/>
            <person name="Mondo S."/>
            <person name="Pangilinan J."/>
            <person name="Riley R."/>
            <person name="LaButti K."/>
            <person name="Andreopoulos B."/>
            <person name="Lipzen A."/>
            <person name="Chen C."/>
            <person name="Yan M."/>
            <person name="Daum C."/>
            <person name="Ng V."/>
            <person name="Clum A."/>
            <person name="Steindorff A."/>
            <person name="Ohm R.A."/>
            <person name="Martin F."/>
            <person name="Silar P."/>
            <person name="Natvig D.O."/>
            <person name="Lalanne C."/>
            <person name="Gautier V."/>
            <person name="Ament-Velasquez S.L."/>
            <person name="Kruys A."/>
            <person name="Hutchinson M.I."/>
            <person name="Powell A.J."/>
            <person name="Barry K."/>
            <person name="Miller A.N."/>
            <person name="Grigoriev I.V."/>
            <person name="Debuchy R."/>
            <person name="Gladieux P."/>
            <person name="Hiltunen Thoren M."/>
            <person name="Johannesson H."/>
        </authorList>
    </citation>
    <scope>NUCLEOTIDE SEQUENCE</scope>
    <source>
        <strain evidence="2">PSN243</strain>
    </source>
</reference>
<feature type="transmembrane region" description="Helical" evidence="1">
    <location>
        <begin position="233"/>
        <end position="259"/>
    </location>
</feature>
<keyword evidence="1" id="KW-1133">Transmembrane helix</keyword>
<keyword evidence="1" id="KW-0812">Transmembrane</keyword>
<keyword evidence="1" id="KW-0472">Membrane</keyword>
<evidence type="ECO:0000313" key="3">
    <source>
        <dbReference type="Proteomes" id="UP001321760"/>
    </source>
</evidence>
<gene>
    <name evidence="2" type="ORF">QBC34DRAFT_473066</name>
</gene>
<protein>
    <submittedName>
        <fullName evidence="2">Uncharacterized protein</fullName>
    </submittedName>
</protein>
<reference evidence="2" key="2">
    <citation type="submission" date="2023-05" db="EMBL/GenBank/DDBJ databases">
        <authorList>
            <consortium name="Lawrence Berkeley National Laboratory"/>
            <person name="Steindorff A."/>
            <person name="Hensen N."/>
            <person name="Bonometti L."/>
            <person name="Westerberg I."/>
            <person name="Brannstrom I.O."/>
            <person name="Guillou S."/>
            <person name="Cros-Aarteil S."/>
            <person name="Calhoun S."/>
            <person name="Haridas S."/>
            <person name="Kuo A."/>
            <person name="Mondo S."/>
            <person name="Pangilinan J."/>
            <person name="Riley R."/>
            <person name="Labutti K."/>
            <person name="Andreopoulos B."/>
            <person name="Lipzen A."/>
            <person name="Chen C."/>
            <person name="Yanf M."/>
            <person name="Daum C."/>
            <person name="Ng V."/>
            <person name="Clum A."/>
            <person name="Ohm R."/>
            <person name="Martin F."/>
            <person name="Silar P."/>
            <person name="Natvig D."/>
            <person name="Lalanne C."/>
            <person name="Gautier V."/>
            <person name="Ament-Velasquez S.L."/>
            <person name="Kruys A."/>
            <person name="Hutchinson M.I."/>
            <person name="Powell A.J."/>
            <person name="Barry K."/>
            <person name="Miller A.N."/>
            <person name="Grigoriev I.V."/>
            <person name="Debuchy R."/>
            <person name="Gladieux P."/>
            <person name="Thoren M.H."/>
            <person name="Johannesson H."/>
        </authorList>
    </citation>
    <scope>NUCLEOTIDE SEQUENCE</scope>
    <source>
        <strain evidence="2">PSN243</strain>
    </source>
</reference>
<dbReference type="Proteomes" id="UP001321760">
    <property type="component" value="Unassembled WGS sequence"/>
</dbReference>
<comment type="caution">
    <text evidence="2">The sequence shown here is derived from an EMBL/GenBank/DDBJ whole genome shotgun (WGS) entry which is preliminary data.</text>
</comment>
<feature type="transmembrane region" description="Helical" evidence="1">
    <location>
        <begin position="190"/>
        <end position="213"/>
    </location>
</feature>
<dbReference type="AlphaFoldDB" id="A0AAV9GDE6"/>
<sequence>MTKLTLCTVLLLPISLAGILSFLLGCISPGARDLAIYRVNITKLATELVHLSVSTKHNVSDLVHPDLPSHWYFGLSGICDFFADGPDRARGPTVSGTTHCRRAFPPNVNVLSVVHDSLRANVVPDWDESEKTITAVMDAWKEMYGNTPASLLRDGASAVNAQNRAAAALAILSMILDLANVGVSVKLGPLAVCVVGLVSTVMVIISGVLTILAMNGGMHGVVRETGHVSGSLVFLFIAALMKLPAVFVFIAIVCGLLYCCLPNLFTVTRVAILGG</sequence>
<organism evidence="2 3">
    <name type="scientific">Podospora aff. communis PSN243</name>
    <dbReference type="NCBI Taxonomy" id="3040156"/>
    <lineage>
        <taxon>Eukaryota</taxon>
        <taxon>Fungi</taxon>
        <taxon>Dikarya</taxon>
        <taxon>Ascomycota</taxon>
        <taxon>Pezizomycotina</taxon>
        <taxon>Sordariomycetes</taxon>
        <taxon>Sordariomycetidae</taxon>
        <taxon>Sordariales</taxon>
        <taxon>Podosporaceae</taxon>
        <taxon>Podospora</taxon>
    </lineage>
</organism>
<accession>A0AAV9GDE6</accession>
<keyword evidence="3" id="KW-1185">Reference proteome</keyword>
<name>A0AAV9GDE6_9PEZI</name>